<dbReference type="GO" id="GO:0015250">
    <property type="term" value="F:water channel activity"/>
    <property type="evidence" value="ECO:0007669"/>
    <property type="project" value="InterPro"/>
</dbReference>
<dbReference type="InterPro" id="IPR044222">
    <property type="entry name" value="SIP1-1/2-like"/>
</dbReference>
<dbReference type="STRING" id="4072.A0A2G2Y0Y0"/>
<proteinExistence type="predicted"/>
<dbReference type="PANTHER" id="PTHR46739:SF3">
    <property type="entry name" value="AQUAPORIN SIP1-1"/>
    <property type="match status" value="1"/>
</dbReference>
<keyword evidence="5 7" id="KW-1133">Transmembrane helix</keyword>
<evidence type="ECO:0000256" key="5">
    <source>
        <dbReference type="ARBA" id="ARBA00022989"/>
    </source>
</evidence>
<comment type="subcellular location">
    <subcellularLocation>
        <location evidence="1">Membrane</location>
        <topology evidence="1">Multi-pass membrane protein</topology>
    </subcellularLocation>
</comment>
<keyword evidence="3 7" id="KW-0812">Transmembrane</keyword>
<keyword evidence="6 7" id="KW-0472">Membrane</keyword>
<feature type="transmembrane region" description="Helical" evidence="7">
    <location>
        <begin position="44"/>
        <end position="62"/>
    </location>
</feature>
<dbReference type="Proteomes" id="UP000222542">
    <property type="component" value="Unassembled WGS sequence"/>
</dbReference>
<keyword evidence="9" id="KW-1185">Reference proteome</keyword>
<dbReference type="AlphaFoldDB" id="A0A2G2Y0Y0"/>
<sequence length="103" mass="10484">MGVVKGVVGDFVMTFIVIFSTSTIGILTHILGSAFGIGQGLTSLFITMVIVFVLFSLFGIIGDALGGAAFNPAGTAAFYAAGVAKDSLYSVAARFPAQVLNCA</sequence>
<dbReference type="PANTHER" id="PTHR46739">
    <property type="entry name" value="AQUAPORIN SIP1-1"/>
    <property type="match status" value="1"/>
</dbReference>
<dbReference type="EMBL" id="AYRZ02000033">
    <property type="protein sequence ID" value="PHT63404.1"/>
    <property type="molecule type" value="Genomic_DNA"/>
</dbReference>
<evidence type="ECO:0000313" key="8">
    <source>
        <dbReference type="EMBL" id="PHT63404.1"/>
    </source>
</evidence>
<evidence type="ECO:0000256" key="6">
    <source>
        <dbReference type="ARBA" id="ARBA00023136"/>
    </source>
</evidence>
<evidence type="ECO:0000256" key="7">
    <source>
        <dbReference type="SAM" id="Phobius"/>
    </source>
</evidence>
<keyword evidence="2" id="KW-0813">Transport</keyword>
<feature type="transmembrane region" description="Helical" evidence="7">
    <location>
        <begin position="12"/>
        <end position="32"/>
    </location>
</feature>
<dbReference type="Gramene" id="PHT63404">
    <property type="protein sequence ID" value="PHT63404"/>
    <property type="gene ID" value="T459_32768"/>
</dbReference>
<gene>
    <name evidence="8" type="ORF">T459_32768</name>
</gene>
<protein>
    <submittedName>
        <fullName evidence="8">Uncharacterized protein</fullName>
    </submittedName>
</protein>
<evidence type="ECO:0000313" key="9">
    <source>
        <dbReference type="Proteomes" id="UP000222542"/>
    </source>
</evidence>
<evidence type="ECO:0000256" key="2">
    <source>
        <dbReference type="ARBA" id="ARBA00022448"/>
    </source>
</evidence>
<keyword evidence="4" id="KW-0677">Repeat</keyword>
<dbReference type="InterPro" id="IPR023271">
    <property type="entry name" value="Aquaporin-like"/>
</dbReference>
<evidence type="ECO:0000256" key="4">
    <source>
        <dbReference type="ARBA" id="ARBA00022737"/>
    </source>
</evidence>
<comment type="caution">
    <text evidence="8">The sequence shown here is derived from an EMBL/GenBank/DDBJ whole genome shotgun (WGS) entry which is preliminary data.</text>
</comment>
<reference evidence="8 9" key="1">
    <citation type="journal article" date="2014" name="Nat. Genet.">
        <title>Genome sequence of the hot pepper provides insights into the evolution of pungency in Capsicum species.</title>
        <authorList>
            <person name="Kim S."/>
            <person name="Park M."/>
            <person name="Yeom S.I."/>
            <person name="Kim Y.M."/>
            <person name="Lee J.M."/>
            <person name="Lee H.A."/>
            <person name="Seo E."/>
            <person name="Choi J."/>
            <person name="Cheong K."/>
            <person name="Kim K.T."/>
            <person name="Jung K."/>
            <person name="Lee G.W."/>
            <person name="Oh S.K."/>
            <person name="Bae C."/>
            <person name="Kim S.B."/>
            <person name="Lee H.Y."/>
            <person name="Kim S.Y."/>
            <person name="Kim M.S."/>
            <person name="Kang B.C."/>
            <person name="Jo Y.D."/>
            <person name="Yang H.B."/>
            <person name="Jeong H.J."/>
            <person name="Kang W.H."/>
            <person name="Kwon J.K."/>
            <person name="Shin C."/>
            <person name="Lim J.Y."/>
            <person name="Park J.H."/>
            <person name="Huh J.H."/>
            <person name="Kim J.S."/>
            <person name="Kim B.D."/>
            <person name="Cohen O."/>
            <person name="Paran I."/>
            <person name="Suh M.C."/>
            <person name="Lee S.B."/>
            <person name="Kim Y.K."/>
            <person name="Shin Y."/>
            <person name="Noh S.J."/>
            <person name="Park J."/>
            <person name="Seo Y.S."/>
            <person name="Kwon S.Y."/>
            <person name="Kim H.A."/>
            <person name="Park J.M."/>
            <person name="Kim H.J."/>
            <person name="Choi S.B."/>
            <person name="Bosland P.W."/>
            <person name="Reeves G."/>
            <person name="Jo S.H."/>
            <person name="Lee B.W."/>
            <person name="Cho H.T."/>
            <person name="Choi H.S."/>
            <person name="Lee M.S."/>
            <person name="Yu Y."/>
            <person name="Do Choi Y."/>
            <person name="Park B.S."/>
            <person name="van Deynze A."/>
            <person name="Ashrafi H."/>
            <person name="Hill T."/>
            <person name="Kim W.T."/>
            <person name="Pai H.S."/>
            <person name="Ahn H.K."/>
            <person name="Yeam I."/>
            <person name="Giovannoni J.J."/>
            <person name="Rose J.K."/>
            <person name="Sorensen I."/>
            <person name="Lee S.J."/>
            <person name="Kim R.W."/>
            <person name="Choi I.Y."/>
            <person name="Choi B.S."/>
            <person name="Lim J.S."/>
            <person name="Lee Y.H."/>
            <person name="Choi D."/>
        </authorList>
    </citation>
    <scope>NUCLEOTIDE SEQUENCE [LARGE SCALE GENOMIC DNA]</scope>
    <source>
        <strain evidence="9">cv. CM334</strain>
    </source>
</reference>
<accession>A0A2G2Y0Y0</accession>
<evidence type="ECO:0000256" key="3">
    <source>
        <dbReference type="ARBA" id="ARBA00022692"/>
    </source>
</evidence>
<dbReference type="OMA" id="WVFFSAN"/>
<reference evidence="8 9" key="2">
    <citation type="journal article" date="2017" name="Genome Biol.">
        <title>New reference genome sequences of hot pepper reveal the massive evolution of plant disease-resistance genes by retroduplication.</title>
        <authorList>
            <person name="Kim S."/>
            <person name="Park J."/>
            <person name="Yeom S.I."/>
            <person name="Kim Y.M."/>
            <person name="Seo E."/>
            <person name="Kim K.T."/>
            <person name="Kim M.S."/>
            <person name="Lee J.M."/>
            <person name="Cheong K."/>
            <person name="Shin H.S."/>
            <person name="Kim S.B."/>
            <person name="Han K."/>
            <person name="Lee J."/>
            <person name="Park M."/>
            <person name="Lee H.A."/>
            <person name="Lee H.Y."/>
            <person name="Lee Y."/>
            <person name="Oh S."/>
            <person name="Lee J.H."/>
            <person name="Choi E."/>
            <person name="Choi E."/>
            <person name="Lee S.E."/>
            <person name="Jeon J."/>
            <person name="Kim H."/>
            <person name="Choi G."/>
            <person name="Song H."/>
            <person name="Lee J."/>
            <person name="Lee S.C."/>
            <person name="Kwon J.K."/>
            <person name="Lee H.Y."/>
            <person name="Koo N."/>
            <person name="Hong Y."/>
            <person name="Kim R.W."/>
            <person name="Kang W.H."/>
            <person name="Huh J.H."/>
            <person name="Kang B.C."/>
            <person name="Yang T.J."/>
            <person name="Lee Y.H."/>
            <person name="Bennetzen J.L."/>
            <person name="Choi D."/>
        </authorList>
    </citation>
    <scope>NUCLEOTIDE SEQUENCE [LARGE SCALE GENOMIC DNA]</scope>
    <source>
        <strain evidence="9">cv. CM334</strain>
    </source>
</reference>
<name>A0A2G2Y0Y0_CAPAN</name>
<dbReference type="SUPFAM" id="SSF81338">
    <property type="entry name" value="Aquaporin-like"/>
    <property type="match status" value="1"/>
</dbReference>
<evidence type="ECO:0000256" key="1">
    <source>
        <dbReference type="ARBA" id="ARBA00004141"/>
    </source>
</evidence>
<organism evidence="8 9">
    <name type="scientific">Capsicum annuum</name>
    <name type="common">Capsicum pepper</name>
    <dbReference type="NCBI Taxonomy" id="4072"/>
    <lineage>
        <taxon>Eukaryota</taxon>
        <taxon>Viridiplantae</taxon>
        <taxon>Streptophyta</taxon>
        <taxon>Embryophyta</taxon>
        <taxon>Tracheophyta</taxon>
        <taxon>Spermatophyta</taxon>
        <taxon>Magnoliopsida</taxon>
        <taxon>eudicotyledons</taxon>
        <taxon>Gunneridae</taxon>
        <taxon>Pentapetalae</taxon>
        <taxon>asterids</taxon>
        <taxon>lamiids</taxon>
        <taxon>Solanales</taxon>
        <taxon>Solanaceae</taxon>
        <taxon>Solanoideae</taxon>
        <taxon>Capsiceae</taxon>
        <taxon>Capsicum</taxon>
    </lineage>
</organism>
<dbReference type="GO" id="GO:0016020">
    <property type="term" value="C:membrane"/>
    <property type="evidence" value="ECO:0007669"/>
    <property type="project" value="UniProtKB-SubCell"/>
</dbReference>